<evidence type="ECO:0000313" key="1">
    <source>
        <dbReference type="EMBL" id="GMR29850.1"/>
    </source>
</evidence>
<gene>
    <name evidence="1" type="ORF">PMAYCL1PPCAC_00045</name>
</gene>
<dbReference type="EMBL" id="BTRK01000001">
    <property type="protein sequence ID" value="GMR29850.1"/>
    <property type="molecule type" value="Genomic_DNA"/>
</dbReference>
<dbReference type="AlphaFoldDB" id="A0AAN4Z355"/>
<comment type="caution">
    <text evidence="1">The sequence shown here is derived from an EMBL/GenBank/DDBJ whole genome shotgun (WGS) entry which is preliminary data.</text>
</comment>
<organism evidence="1 2">
    <name type="scientific">Pristionchus mayeri</name>
    <dbReference type="NCBI Taxonomy" id="1317129"/>
    <lineage>
        <taxon>Eukaryota</taxon>
        <taxon>Metazoa</taxon>
        <taxon>Ecdysozoa</taxon>
        <taxon>Nematoda</taxon>
        <taxon>Chromadorea</taxon>
        <taxon>Rhabditida</taxon>
        <taxon>Rhabditina</taxon>
        <taxon>Diplogasteromorpha</taxon>
        <taxon>Diplogasteroidea</taxon>
        <taxon>Neodiplogasteridae</taxon>
        <taxon>Pristionchus</taxon>
    </lineage>
</organism>
<reference evidence="2" key="1">
    <citation type="submission" date="2022-10" db="EMBL/GenBank/DDBJ databases">
        <title>Genome assembly of Pristionchus species.</title>
        <authorList>
            <person name="Yoshida K."/>
            <person name="Sommer R.J."/>
        </authorList>
    </citation>
    <scope>NUCLEOTIDE SEQUENCE [LARGE SCALE GENOMIC DNA]</scope>
    <source>
        <strain evidence="2">RS5460</strain>
    </source>
</reference>
<sequence length="183" mass="21047">MHDLDVFIICKLINLIKFITKPHLIDLHAILMKMVNLKEVDRAPLSPDPPGLPAKLLAKLGCLTWKGWSLEDKSMRPESNLAISWALRVEESMRKNGSIEYTTRDFIITALEKMQGENGKRLMKQLEAHVGKAKTYCFLCKLFFATADRYFKHLRSYGHLIHPNASTHLYTLLVNIQKRDSAR</sequence>
<proteinExistence type="predicted"/>
<keyword evidence="2" id="KW-1185">Reference proteome</keyword>
<accession>A0AAN4Z355</accession>
<protein>
    <submittedName>
        <fullName evidence="1">Uncharacterized protein</fullName>
    </submittedName>
</protein>
<dbReference type="Proteomes" id="UP001328107">
    <property type="component" value="Unassembled WGS sequence"/>
</dbReference>
<evidence type="ECO:0000313" key="2">
    <source>
        <dbReference type="Proteomes" id="UP001328107"/>
    </source>
</evidence>
<name>A0AAN4Z355_9BILA</name>